<comment type="caution">
    <text evidence="1">The sequence shown here is derived from an EMBL/GenBank/DDBJ whole genome shotgun (WGS) entry which is preliminary data.</text>
</comment>
<protein>
    <submittedName>
        <fullName evidence="1">Uncharacterized protein</fullName>
    </submittedName>
</protein>
<reference evidence="1 2" key="1">
    <citation type="submission" date="2020-04" db="EMBL/GenBank/DDBJ databases">
        <title>Achromobacter ruhlandii genome sequencing and assembly.</title>
        <authorList>
            <person name="Martins R.C.R."/>
            <person name="Perdigao-Neto L.V."/>
            <person name="Levin A.S.S."/>
            <person name="Costa S.F."/>
        </authorList>
    </citation>
    <scope>NUCLEOTIDE SEQUENCE [LARGE SCALE GENOMIC DNA]</scope>
    <source>
        <strain evidence="1 2">9035ralo</strain>
    </source>
</reference>
<accession>A0A848NRZ3</accession>
<name>A0A848NRZ3_9BURK</name>
<gene>
    <name evidence="1" type="ORF">HGQ98_32895</name>
</gene>
<dbReference type="EMBL" id="JABBZE010001062">
    <property type="protein sequence ID" value="NMU93967.1"/>
    <property type="molecule type" value="Genomic_DNA"/>
</dbReference>
<evidence type="ECO:0000313" key="1">
    <source>
        <dbReference type="EMBL" id="NMU93967.1"/>
    </source>
</evidence>
<organism evidence="1 2">
    <name type="scientific">Achromobacter ruhlandii</name>
    <dbReference type="NCBI Taxonomy" id="72557"/>
    <lineage>
        <taxon>Bacteria</taxon>
        <taxon>Pseudomonadati</taxon>
        <taxon>Pseudomonadota</taxon>
        <taxon>Betaproteobacteria</taxon>
        <taxon>Burkholderiales</taxon>
        <taxon>Alcaligenaceae</taxon>
        <taxon>Achromobacter</taxon>
    </lineage>
</organism>
<proteinExistence type="predicted"/>
<evidence type="ECO:0000313" key="2">
    <source>
        <dbReference type="Proteomes" id="UP000542405"/>
    </source>
</evidence>
<sequence length="70" mass="7685">MAHKFNPHSERHILSPDEVEEALQATRDPRIVDSVIEAYGDAAWTDLRGVAEEFGQGHDNAASILKSIGD</sequence>
<dbReference type="AlphaFoldDB" id="A0A848NRZ3"/>
<dbReference type="Proteomes" id="UP000542405">
    <property type="component" value="Unassembled WGS sequence"/>
</dbReference>
<feature type="non-terminal residue" evidence="1">
    <location>
        <position position="70"/>
    </location>
</feature>